<keyword evidence="2 8" id="KW-0819">tRNA processing</keyword>
<feature type="binding site" evidence="8">
    <location>
        <position position="66"/>
    </location>
    <ligand>
        <name>Zn(2+)</name>
        <dbReference type="ChEBI" id="CHEBI:29105"/>
        <label>2</label>
        <note>catalytic</note>
    </ligand>
</feature>
<evidence type="ECO:0000256" key="3">
    <source>
        <dbReference type="ARBA" id="ARBA00022722"/>
    </source>
</evidence>
<keyword evidence="3 8" id="KW-0540">Nuclease</keyword>
<dbReference type="EMBL" id="JADIME010000092">
    <property type="protein sequence ID" value="MBO8466057.1"/>
    <property type="molecule type" value="Genomic_DNA"/>
</dbReference>
<evidence type="ECO:0000256" key="2">
    <source>
        <dbReference type="ARBA" id="ARBA00022694"/>
    </source>
</evidence>
<dbReference type="PANTHER" id="PTHR46018">
    <property type="entry name" value="ZINC PHOSPHODIESTERASE ELAC PROTEIN 1"/>
    <property type="match status" value="1"/>
</dbReference>
<protein>
    <recommendedName>
        <fullName evidence="8">Ribonuclease Z</fullName>
        <shortName evidence="8">RNase Z</shortName>
        <ecNumber evidence="8">3.1.26.11</ecNumber>
    </recommendedName>
    <alternativeName>
        <fullName evidence="8">tRNA 3 endonuclease</fullName>
    </alternativeName>
    <alternativeName>
        <fullName evidence="8">tRNase Z</fullName>
    </alternativeName>
</protein>
<evidence type="ECO:0000256" key="5">
    <source>
        <dbReference type="ARBA" id="ARBA00022759"/>
    </source>
</evidence>
<dbReference type="CDD" id="cd07717">
    <property type="entry name" value="RNaseZ_ZiPD-like_MBL-fold"/>
    <property type="match status" value="1"/>
</dbReference>
<feature type="active site" description="Proton acceptor" evidence="8">
    <location>
        <position position="66"/>
    </location>
</feature>
<dbReference type="HAMAP" id="MF_01818">
    <property type="entry name" value="RNase_Z_BN"/>
    <property type="match status" value="1"/>
</dbReference>
<dbReference type="NCBIfam" id="NF000801">
    <property type="entry name" value="PRK00055.1-3"/>
    <property type="match status" value="1"/>
</dbReference>
<evidence type="ECO:0000256" key="7">
    <source>
        <dbReference type="ARBA" id="ARBA00022833"/>
    </source>
</evidence>
<dbReference type="Gene3D" id="3.60.15.10">
    <property type="entry name" value="Ribonuclease Z/Hydroxyacylglutathione hydrolase-like"/>
    <property type="match status" value="1"/>
</dbReference>
<comment type="subunit">
    <text evidence="1 8">Homodimer.</text>
</comment>
<keyword evidence="6 8" id="KW-0378">Hydrolase</keyword>
<feature type="binding site" evidence="8">
    <location>
        <position position="62"/>
    </location>
    <ligand>
        <name>Zn(2+)</name>
        <dbReference type="ChEBI" id="CHEBI:29105"/>
        <label>1</label>
        <note>catalytic</note>
    </ligand>
</feature>
<evidence type="ECO:0000256" key="1">
    <source>
        <dbReference type="ARBA" id="ARBA00011738"/>
    </source>
</evidence>
<dbReference type="GO" id="GO:0008270">
    <property type="term" value="F:zinc ion binding"/>
    <property type="evidence" value="ECO:0007669"/>
    <property type="project" value="UniProtKB-UniRule"/>
</dbReference>
<keyword evidence="5 8" id="KW-0255">Endonuclease</keyword>
<evidence type="ECO:0000313" key="10">
    <source>
        <dbReference type="Proteomes" id="UP000823597"/>
    </source>
</evidence>
<keyword evidence="7 8" id="KW-0862">Zinc</keyword>
<evidence type="ECO:0000256" key="6">
    <source>
        <dbReference type="ARBA" id="ARBA00022801"/>
    </source>
</evidence>
<dbReference type="GO" id="GO:0042781">
    <property type="term" value="F:3'-tRNA processing endoribonuclease activity"/>
    <property type="evidence" value="ECO:0007669"/>
    <property type="project" value="UniProtKB-UniRule"/>
</dbReference>
<reference evidence="9" key="2">
    <citation type="journal article" date="2021" name="PeerJ">
        <title>Extensive microbial diversity within the chicken gut microbiome revealed by metagenomics and culture.</title>
        <authorList>
            <person name="Gilroy R."/>
            <person name="Ravi A."/>
            <person name="Getino M."/>
            <person name="Pursley I."/>
            <person name="Horton D.L."/>
            <person name="Alikhan N.F."/>
            <person name="Baker D."/>
            <person name="Gharbi K."/>
            <person name="Hall N."/>
            <person name="Watson M."/>
            <person name="Adriaenssens E.M."/>
            <person name="Foster-Nyarko E."/>
            <person name="Jarju S."/>
            <person name="Secka A."/>
            <person name="Antonio M."/>
            <person name="Oren A."/>
            <person name="Chaudhuri R.R."/>
            <person name="La Ragione R."/>
            <person name="Hildebrand F."/>
            <person name="Pallen M.J."/>
        </authorList>
    </citation>
    <scope>NUCLEOTIDE SEQUENCE</scope>
    <source>
        <strain evidence="9">10037</strain>
    </source>
</reference>
<feature type="binding site" evidence="8">
    <location>
        <position position="64"/>
    </location>
    <ligand>
        <name>Zn(2+)</name>
        <dbReference type="ChEBI" id="CHEBI:29105"/>
        <label>1</label>
        <note>catalytic</note>
    </ligand>
</feature>
<comment type="catalytic activity">
    <reaction evidence="8">
        <text>Endonucleolytic cleavage of RNA, removing extra 3' nucleotides from tRNA precursor, generating 3' termini of tRNAs. A 3'-hydroxy group is left at the tRNA terminus and a 5'-phosphoryl group is left at the trailer molecule.</text>
        <dbReference type="EC" id="3.1.26.11"/>
    </reaction>
</comment>
<accession>A0A9D9I516</accession>
<dbReference type="Pfam" id="PF23023">
    <property type="entry name" value="Anti-Pycsar_Apyc1"/>
    <property type="match status" value="1"/>
</dbReference>
<proteinExistence type="inferred from homology"/>
<dbReference type="AlphaFoldDB" id="A0A9D9I516"/>
<evidence type="ECO:0000256" key="8">
    <source>
        <dbReference type="HAMAP-Rule" id="MF_01818"/>
    </source>
</evidence>
<evidence type="ECO:0000313" key="9">
    <source>
        <dbReference type="EMBL" id="MBO8466057.1"/>
    </source>
</evidence>
<dbReference type="Proteomes" id="UP000823597">
    <property type="component" value="Unassembled WGS sequence"/>
</dbReference>
<dbReference type="InterPro" id="IPR036866">
    <property type="entry name" value="RibonucZ/Hydroxyglut_hydro"/>
</dbReference>
<feature type="binding site" evidence="8">
    <location>
        <position position="212"/>
    </location>
    <ligand>
        <name>Zn(2+)</name>
        <dbReference type="ChEBI" id="CHEBI:29105"/>
        <label>1</label>
        <note>catalytic</note>
    </ligand>
</feature>
<organism evidence="9 10">
    <name type="scientific">Candidatus Merdivivens pullistercoris</name>
    <dbReference type="NCBI Taxonomy" id="2840873"/>
    <lineage>
        <taxon>Bacteria</taxon>
        <taxon>Pseudomonadati</taxon>
        <taxon>Bacteroidota</taxon>
        <taxon>Bacteroidia</taxon>
        <taxon>Bacteroidales</taxon>
        <taxon>Muribaculaceae</taxon>
        <taxon>Muribaculaceae incertae sedis</taxon>
        <taxon>Candidatus Merdivivens</taxon>
    </lineage>
</organism>
<feature type="binding site" evidence="8">
    <location>
        <position position="270"/>
    </location>
    <ligand>
        <name>Zn(2+)</name>
        <dbReference type="ChEBI" id="CHEBI:29105"/>
        <label>2</label>
        <note>catalytic</note>
    </ligand>
</feature>
<dbReference type="PANTHER" id="PTHR46018:SF2">
    <property type="entry name" value="ZINC PHOSPHODIESTERASE ELAC PROTEIN 1"/>
    <property type="match status" value="1"/>
</dbReference>
<comment type="cofactor">
    <cofactor evidence="8">
        <name>Zn(2+)</name>
        <dbReference type="ChEBI" id="CHEBI:29105"/>
    </cofactor>
    <text evidence="8">Binds 2 Zn(2+) ions.</text>
</comment>
<gene>
    <name evidence="8" type="primary">rnz</name>
    <name evidence="9" type="ORF">IAB93_08730</name>
</gene>
<comment type="similarity">
    <text evidence="8">Belongs to the RNase Z family.</text>
</comment>
<comment type="caution">
    <text evidence="9">The sequence shown here is derived from an EMBL/GenBank/DDBJ whole genome shotgun (WGS) entry which is preliminary data.</text>
</comment>
<dbReference type="SUPFAM" id="SSF56281">
    <property type="entry name" value="Metallo-hydrolase/oxidoreductase"/>
    <property type="match status" value="1"/>
</dbReference>
<reference evidence="9" key="1">
    <citation type="submission" date="2020-10" db="EMBL/GenBank/DDBJ databases">
        <authorList>
            <person name="Gilroy R."/>
        </authorList>
    </citation>
    <scope>NUCLEOTIDE SEQUENCE</scope>
    <source>
        <strain evidence="9">10037</strain>
    </source>
</reference>
<dbReference type="EC" id="3.1.26.11" evidence="8"/>
<sequence>MEFKLYVLGTASALPVKQRFPSAYVLSVRGRLFLIDCGEGCQMRMRRMGISILKIDTILISHIHGDHIFGFFGLITTMGMLGRRAPLHVYAPRAFSSVLKFVLSFFGEGLKFPVEMHVVKTAAPECILESKSVEVLAFPLKHRIETYGYIIREKEPLYNVHKDLIERHGLTLREIGLLKQGVSVTREDGSVLDASVFAYKPYIPRSFAYCSDTAPFPELSGWVKGVSLMFHESTYASDMKDLAVATYHSTAKDAAECASGAGVGKLLLGHYSSRYLSLEPFINEAKAIFENTVLASDGDVVEVPLVTRKVSF</sequence>
<dbReference type="InterPro" id="IPR013471">
    <property type="entry name" value="RNase_Z/BN"/>
</dbReference>
<evidence type="ECO:0000256" key="4">
    <source>
        <dbReference type="ARBA" id="ARBA00022723"/>
    </source>
</evidence>
<feature type="binding site" evidence="8">
    <location>
        <position position="212"/>
    </location>
    <ligand>
        <name>Zn(2+)</name>
        <dbReference type="ChEBI" id="CHEBI:29105"/>
        <label>2</label>
        <note>catalytic</note>
    </ligand>
</feature>
<feature type="binding site" evidence="8">
    <location>
        <position position="67"/>
    </location>
    <ligand>
        <name>Zn(2+)</name>
        <dbReference type="ChEBI" id="CHEBI:29105"/>
        <label>2</label>
        <note>catalytic</note>
    </ligand>
</feature>
<keyword evidence="4 8" id="KW-0479">Metal-binding</keyword>
<feature type="binding site" evidence="8">
    <location>
        <position position="142"/>
    </location>
    <ligand>
        <name>Zn(2+)</name>
        <dbReference type="ChEBI" id="CHEBI:29105"/>
        <label>1</label>
        <note>catalytic</note>
    </ligand>
</feature>
<name>A0A9D9I516_9BACT</name>
<comment type="function">
    <text evidence="8">Zinc phosphodiesterase, which displays some tRNA 3'-processing endonuclease activity. Probably involved in tRNA maturation, by removing a 3'-trailer from precursor tRNA.</text>
</comment>